<keyword evidence="1" id="KW-1015">Disulfide bond</keyword>
<proteinExistence type="predicted"/>
<evidence type="ECO:0000256" key="1">
    <source>
        <dbReference type="PROSITE-ProRule" id="PRU00206"/>
    </source>
</evidence>
<dbReference type="InterPro" id="IPR001368">
    <property type="entry name" value="TNFR/NGFR_Cys_rich_reg"/>
</dbReference>
<keyword evidence="4" id="KW-0732">Signal</keyword>
<feature type="disulfide bond" evidence="1">
    <location>
        <begin position="40"/>
        <end position="53"/>
    </location>
</feature>
<reference evidence="6" key="2">
    <citation type="journal article" date="2021" name="Genome Biol. Evol.">
        <title>Developing a high-quality reference genome for a parasitic bivalve with doubly uniparental inheritance (Bivalvia: Unionida).</title>
        <authorList>
            <person name="Smith C.H."/>
        </authorList>
    </citation>
    <scope>NUCLEOTIDE SEQUENCE</scope>
    <source>
        <strain evidence="6">CHS0354</strain>
        <tissue evidence="6">Mantle</tissue>
    </source>
</reference>
<keyword evidence="7" id="KW-1185">Reference proteome</keyword>
<sequence>MNYILCVSFAMAVICPVSARRNICNEGNYFDRHQRDCVPCSECQENQLILRVCHGHVDTKCGKFADFDFQQAANSKVMDDTRNQPQNRALETGTSDNIEKTVKPDQVAEDDSWYSITIILVGVLVAGIIAVAVLATIACVMYRKKRDYDPAASSTLIQPMESIDKMDNFKVVYET</sequence>
<evidence type="ECO:0000256" key="3">
    <source>
        <dbReference type="SAM" id="Phobius"/>
    </source>
</evidence>
<accession>A0AAE0TKF6</accession>
<gene>
    <name evidence="6" type="ORF">CHS0354_018306</name>
</gene>
<evidence type="ECO:0000313" key="7">
    <source>
        <dbReference type="Proteomes" id="UP001195483"/>
    </source>
</evidence>
<reference evidence="6" key="1">
    <citation type="journal article" date="2021" name="Genome Biol. Evol.">
        <title>A High-Quality Reference Genome for a Parasitic Bivalve with Doubly Uniparental Inheritance (Bivalvia: Unionida).</title>
        <authorList>
            <person name="Smith C.H."/>
        </authorList>
    </citation>
    <scope>NUCLEOTIDE SEQUENCE</scope>
    <source>
        <strain evidence="6">CHS0354</strain>
    </source>
</reference>
<dbReference type="Proteomes" id="UP001195483">
    <property type="component" value="Unassembled WGS sequence"/>
</dbReference>
<evidence type="ECO:0000256" key="2">
    <source>
        <dbReference type="SAM" id="MobiDB-lite"/>
    </source>
</evidence>
<reference evidence="6" key="3">
    <citation type="submission" date="2023-05" db="EMBL/GenBank/DDBJ databases">
        <authorList>
            <person name="Smith C.H."/>
        </authorList>
    </citation>
    <scope>NUCLEOTIDE SEQUENCE</scope>
    <source>
        <strain evidence="6">CHS0354</strain>
        <tissue evidence="6">Mantle</tissue>
    </source>
</reference>
<feature type="signal peptide" evidence="4">
    <location>
        <begin position="1"/>
        <end position="19"/>
    </location>
</feature>
<dbReference type="EMBL" id="JAEAOA010001138">
    <property type="protein sequence ID" value="KAK3611613.1"/>
    <property type="molecule type" value="Genomic_DNA"/>
</dbReference>
<comment type="caution">
    <text evidence="1">Lacks conserved residue(s) required for the propagation of feature annotation.</text>
</comment>
<name>A0AAE0TKF6_9BIVA</name>
<keyword evidence="3" id="KW-1133">Transmembrane helix</keyword>
<evidence type="ECO:0000256" key="4">
    <source>
        <dbReference type="SAM" id="SignalP"/>
    </source>
</evidence>
<feature type="domain" description="TNFR-Cys" evidence="5">
    <location>
        <begin position="23"/>
        <end position="61"/>
    </location>
</feature>
<feature type="disulfide bond" evidence="1">
    <location>
        <begin position="43"/>
        <end position="61"/>
    </location>
</feature>
<feature type="compositionally biased region" description="Polar residues" evidence="2">
    <location>
        <begin position="83"/>
        <end position="96"/>
    </location>
</feature>
<dbReference type="AlphaFoldDB" id="A0AAE0TKF6"/>
<dbReference type="PROSITE" id="PS00652">
    <property type="entry name" value="TNFR_NGFR_1"/>
    <property type="match status" value="1"/>
</dbReference>
<evidence type="ECO:0000259" key="5">
    <source>
        <dbReference type="PROSITE" id="PS50050"/>
    </source>
</evidence>
<organism evidence="6 7">
    <name type="scientific">Potamilus streckersoni</name>
    <dbReference type="NCBI Taxonomy" id="2493646"/>
    <lineage>
        <taxon>Eukaryota</taxon>
        <taxon>Metazoa</taxon>
        <taxon>Spiralia</taxon>
        <taxon>Lophotrochozoa</taxon>
        <taxon>Mollusca</taxon>
        <taxon>Bivalvia</taxon>
        <taxon>Autobranchia</taxon>
        <taxon>Heteroconchia</taxon>
        <taxon>Palaeoheterodonta</taxon>
        <taxon>Unionida</taxon>
        <taxon>Unionoidea</taxon>
        <taxon>Unionidae</taxon>
        <taxon>Ambleminae</taxon>
        <taxon>Lampsilini</taxon>
        <taxon>Potamilus</taxon>
    </lineage>
</organism>
<feature type="repeat" description="TNFR-Cys" evidence="1">
    <location>
        <begin position="23"/>
        <end position="61"/>
    </location>
</feature>
<keyword evidence="3" id="KW-0472">Membrane</keyword>
<evidence type="ECO:0000313" key="6">
    <source>
        <dbReference type="EMBL" id="KAK3611613.1"/>
    </source>
</evidence>
<feature type="chain" id="PRO_5041965981" description="TNFR-Cys domain-containing protein" evidence="4">
    <location>
        <begin position="20"/>
        <end position="175"/>
    </location>
</feature>
<comment type="caution">
    <text evidence="6">The sequence shown here is derived from an EMBL/GenBank/DDBJ whole genome shotgun (WGS) entry which is preliminary data.</text>
</comment>
<feature type="transmembrane region" description="Helical" evidence="3">
    <location>
        <begin position="113"/>
        <end position="140"/>
    </location>
</feature>
<keyword evidence="3" id="KW-0812">Transmembrane</keyword>
<dbReference type="PROSITE" id="PS50050">
    <property type="entry name" value="TNFR_NGFR_2"/>
    <property type="match status" value="1"/>
</dbReference>
<protein>
    <recommendedName>
        <fullName evidence="5">TNFR-Cys domain-containing protein</fullName>
    </recommendedName>
</protein>
<feature type="region of interest" description="Disordered" evidence="2">
    <location>
        <begin position="76"/>
        <end position="98"/>
    </location>
</feature>